<evidence type="ECO:0000256" key="12">
    <source>
        <dbReference type="ARBA" id="ARBA00034808"/>
    </source>
</evidence>
<keyword evidence="19" id="KW-1185">Reference proteome</keyword>
<evidence type="ECO:0000256" key="1">
    <source>
        <dbReference type="ARBA" id="ARBA00022722"/>
    </source>
</evidence>
<evidence type="ECO:0000256" key="3">
    <source>
        <dbReference type="ARBA" id="ARBA00022763"/>
    </source>
</evidence>
<keyword evidence="3" id="KW-0227">DNA damage</keyword>
<name>A0A5B8UAK8_9ACTN</name>
<keyword evidence="4 14" id="KW-0378">Hydrolase</keyword>
<feature type="domain" description="UvrD-like helicase ATP-binding" evidence="16">
    <location>
        <begin position="24"/>
        <end position="417"/>
    </location>
</feature>
<feature type="domain" description="UvrD-like helicase C-terminal" evidence="17">
    <location>
        <begin position="435"/>
        <end position="730"/>
    </location>
</feature>
<feature type="binding site" evidence="14">
    <location>
        <begin position="45"/>
        <end position="52"/>
    </location>
    <ligand>
        <name>ATP</name>
        <dbReference type="ChEBI" id="CHEBI:30616"/>
    </ligand>
</feature>
<dbReference type="PROSITE" id="PS51198">
    <property type="entry name" value="UVRD_HELICASE_ATP_BIND"/>
    <property type="match status" value="1"/>
</dbReference>
<dbReference type="SUPFAM" id="SSF52980">
    <property type="entry name" value="Restriction endonuclease-like"/>
    <property type="match status" value="1"/>
</dbReference>
<comment type="catalytic activity">
    <reaction evidence="13">
        <text>ATP + H2O = ADP + phosphate + H(+)</text>
        <dbReference type="Rhea" id="RHEA:13065"/>
        <dbReference type="ChEBI" id="CHEBI:15377"/>
        <dbReference type="ChEBI" id="CHEBI:15378"/>
        <dbReference type="ChEBI" id="CHEBI:30616"/>
        <dbReference type="ChEBI" id="CHEBI:43474"/>
        <dbReference type="ChEBI" id="CHEBI:456216"/>
        <dbReference type="EC" id="5.6.2.4"/>
    </reaction>
</comment>
<keyword evidence="5 14" id="KW-0347">Helicase</keyword>
<dbReference type="SUPFAM" id="SSF52540">
    <property type="entry name" value="P-loop containing nucleoside triphosphate hydrolases"/>
    <property type="match status" value="1"/>
</dbReference>
<evidence type="ECO:0000259" key="16">
    <source>
        <dbReference type="PROSITE" id="PS51198"/>
    </source>
</evidence>
<dbReference type="InterPro" id="IPR027417">
    <property type="entry name" value="P-loop_NTPase"/>
</dbReference>
<dbReference type="Pfam" id="PF13361">
    <property type="entry name" value="UvrD_C"/>
    <property type="match status" value="2"/>
</dbReference>
<sequence length="1225" mass="128354">MHDGMTAAGRLYDDGGAMVGRDGLPFTAQQATAIARREGALLLSANAGSGKTSVLSERFVRSVLEDDLEPGRILAITFTDKAAGELRARVRARFVELGRRDRARDLEAAWISTFHGLCARILRSHAVRAGLDPAFGVLEDAEARDVRSEAFEAALAAFLAGEREEALDLAAAYGVDALQATIVRTHDQLRSSGMTRPALPPVRAEAPDPAPLAAALRAAQADLAGLEGKTIAGAGAALAACTQLLERNAPTLAGLEAAAFRPGNTKALKSDACAAYLAALEVFAGATRDALAARAVALLNELLGRHADAYAAAKRARGALDFDDLELLARDLLADAPAVRAAYADRFERVMVDEFQDTNAVQLHLLELLGGERFVVGDELQSIYGFRHADVRIFRAQRAALQQTGDAAALAANFRSRPEILSVIDDATGDLHGPAHVPFVAGREAADTASGARVELLLTDADAVAAWPPETLASLPLSPERRRAEARVVAARVAALVGEEGVDPADVVVLLRAATDMAVFERALEEEGLTTLAAGGRGYWGRQQVLDLCAYLGALANPRDELALFGLLASPLVGLGADGLAILARGTARGARWEALASAFVAGERSPVAADLPDADRDALANFCPWFAAERERAPRLGLDELLERAVDRTGYDLHVLGLPGGRRRWANVLKLQRLAAGFEGRRGRDLRGLIDLATAELEAQARETDAPVEAAPSNPGGAVRLMTMHAAKGLEFAVVVIADLGRAGRSDADDLLVQGGRVGLRLRTVDGGSAKALDWEALRDEQAAAGADEERRILHVAMTRAQERLLLSGTFEADRWLGAPRPAVAPLRWLAPRVVAGLQRALPEAPDGESWPGDPDPAAPAPRVTVTVHRTPPAMPRALPSPVAAEAPGPGLPEPPAAAPGGQLTLDLFAEPAAAAAPPPAGAGAGGPPVRPATSGTPPRPLPAALSYSSLSAYDRCGYRWYLERVLRLPREEADAATAAAACGEDPAAVGGPAGLDPLVRGSLAHLLLEGLDLAAPAPPGAEAVRELAELHEAEVTDADVADLQALVAAFVDGPLAGRLAAAPDVRREHGFVVGLGDDAAPLLHGVIDVLAFEAQGGALVVDYKTDVVAGDADLEAHVEADYGIQRHIYALAALGAGAPDVEVAHLYLARPHAPVVAVYDRADVPRLRADIQARIADLAAGRFVPTDEPHRALCLTCPGRRALCHHPEELTLRDAPRPSAPTG</sequence>
<dbReference type="EMBL" id="CP042430">
    <property type="protein sequence ID" value="QEC50014.1"/>
    <property type="molecule type" value="Genomic_DNA"/>
</dbReference>
<dbReference type="InterPro" id="IPR000212">
    <property type="entry name" value="DNA_helicase_UvrD/REP"/>
</dbReference>
<dbReference type="PANTHER" id="PTHR11070:SF23">
    <property type="entry name" value="RECBCD ENZYME SUBUNIT RECB"/>
    <property type="match status" value="1"/>
</dbReference>
<organism evidence="18 19">
    <name type="scientific">Baekduia soli</name>
    <dbReference type="NCBI Taxonomy" id="496014"/>
    <lineage>
        <taxon>Bacteria</taxon>
        <taxon>Bacillati</taxon>
        <taxon>Actinomycetota</taxon>
        <taxon>Thermoleophilia</taxon>
        <taxon>Solirubrobacterales</taxon>
        <taxon>Baekduiaceae</taxon>
        <taxon>Baekduia</taxon>
    </lineage>
</organism>
<dbReference type="PROSITE" id="PS51217">
    <property type="entry name" value="UVRD_HELICASE_CTER"/>
    <property type="match status" value="1"/>
</dbReference>
<dbReference type="KEGG" id="bsol:FSW04_22210"/>
<keyword evidence="1" id="KW-0540">Nuclease</keyword>
<dbReference type="GO" id="GO:0004527">
    <property type="term" value="F:exonuclease activity"/>
    <property type="evidence" value="ECO:0007669"/>
    <property type="project" value="UniProtKB-KW"/>
</dbReference>
<dbReference type="InterPro" id="IPR011604">
    <property type="entry name" value="PDDEXK-like_dom_sf"/>
</dbReference>
<protein>
    <recommendedName>
        <fullName evidence="12">DNA 3'-5' helicase</fullName>
        <ecNumber evidence="12">5.6.2.4</ecNumber>
    </recommendedName>
</protein>
<evidence type="ECO:0000256" key="14">
    <source>
        <dbReference type="PROSITE-ProRule" id="PRU00560"/>
    </source>
</evidence>
<dbReference type="GO" id="GO:0000725">
    <property type="term" value="P:recombinational repair"/>
    <property type="evidence" value="ECO:0007669"/>
    <property type="project" value="TreeGrafter"/>
</dbReference>
<dbReference type="AlphaFoldDB" id="A0A5B8UAK8"/>
<dbReference type="Pfam" id="PF12705">
    <property type="entry name" value="PDDEXK_1"/>
    <property type="match status" value="1"/>
</dbReference>
<dbReference type="InterPro" id="IPR014016">
    <property type="entry name" value="UvrD-like_ATP-bd"/>
</dbReference>
<evidence type="ECO:0000256" key="8">
    <source>
        <dbReference type="ARBA" id="ARBA00023125"/>
    </source>
</evidence>
<evidence type="ECO:0000259" key="17">
    <source>
        <dbReference type="PROSITE" id="PS51217"/>
    </source>
</evidence>
<dbReference type="OrthoDB" id="9810135at2"/>
<keyword evidence="2 14" id="KW-0547">Nucleotide-binding</keyword>
<keyword evidence="6" id="KW-0269">Exonuclease</keyword>
<evidence type="ECO:0000256" key="9">
    <source>
        <dbReference type="ARBA" id="ARBA00023204"/>
    </source>
</evidence>
<feature type="region of interest" description="Disordered" evidence="15">
    <location>
        <begin position="916"/>
        <end position="939"/>
    </location>
</feature>
<dbReference type="Gene3D" id="3.90.320.10">
    <property type="match status" value="1"/>
</dbReference>
<feature type="region of interest" description="Disordered" evidence="15">
    <location>
        <begin position="873"/>
        <end position="903"/>
    </location>
</feature>
<dbReference type="InterPro" id="IPR011335">
    <property type="entry name" value="Restrct_endonuc-II-like"/>
</dbReference>
<dbReference type="GO" id="GO:0009338">
    <property type="term" value="C:exodeoxyribonuclease V complex"/>
    <property type="evidence" value="ECO:0007669"/>
    <property type="project" value="TreeGrafter"/>
</dbReference>
<accession>A0A5B8UAK8</accession>
<dbReference type="Gene3D" id="3.40.50.300">
    <property type="entry name" value="P-loop containing nucleotide triphosphate hydrolases"/>
    <property type="match status" value="4"/>
</dbReference>
<evidence type="ECO:0000256" key="15">
    <source>
        <dbReference type="SAM" id="MobiDB-lite"/>
    </source>
</evidence>
<dbReference type="PANTHER" id="PTHR11070">
    <property type="entry name" value="UVRD / RECB / PCRA DNA HELICASE FAMILY MEMBER"/>
    <property type="match status" value="1"/>
</dbReference>
<reference evidence="18 19" key="1">
    <citation type="journal article" date="2018" name="J. Microbiol.">
        <title>Baekduia soli gen. nov., sp. nov., a novel bacterium isolated from the soil of Baekdu Mountain and proposal of a novel family name, Baekduiaceae fam. nov.</title>
        <authorList>
            <person name="An D.S."/>
            <person name="Siddiqi M.Z."/>
            <person name="Kim K.H."/>
            <person name="Yu H.S."/>
            <person name="Im W.T."/>
        </authorList>
    </citation>
    <scope>NUCLEOTIDE SEQUENCE [LARGE SCALE GENOMIC DNA]</scope>
    <source>
        <strain evidence="18 19">BR7-21</strain>
    </source>
</reference>
<keyword evidence="7 14" id="KW-0067">ATP-binding</keyword>
<dbReference type="Pfam" id="PF00580">
    <property type="entry name" value="UvrD-helicase"/>
    <property type="match status" value="1"/>
</dbReference>
<evidence type="ECO:0000313" key="18">
    <source>
        <dbReference type="EMBL" id="QEC50014.1"/>
    </source>
</evidence>
<keyword evidence="8" id="KW-0238">DNA-binding</keyword>
<feature type="region of interest" description="Disordered" evidence="15">
    <location>
        <begin position="845"/>
        <end position="864"/>
    </location>
</feature>
<dbReference type="RefSeq" id="WP_146922379.1">
    <property type="nucleotide sequence ID" value="NZ_CP042430.1"/>
</dbReference>
<dbReference type="GO" id="GO:0003677">
    <property type="term" value="F:DNA binding"/>
    <property type="evidence" value="ECO:0007669"/>
    <property type="project" value="UniProtKB-KW"/>
</dbReference>
<dbReference type="InterPro" id="IPR014017">
    <property type="entry name" value="DNA_helicase_UvrD-like_C"/>
</dbReference>
<keyword evidence="10" id="KW-0413">Isomerase</keyword>
<evidence type="ECO:0000256" key="4">
    <source>
        <dbReference type="ARBA" id="ARBA00022801"/>
    </source>
</evidence>
<proteinExistence type="predicted"/>
<dbReference type="GO" id="GO:0005524">
    <property type="term" value="F:ATP binding"/>
    <property type="evidence" value="ECO:0007669"/>
    <property type="project" value="UniProtKB-UniRule"/>
</dbReference>
<evidence type="ECO:0000256" key="5">
    <source>
        <dbReference type="ARBA" id="ARBA00022806"/>
    </source>
</evidence>
<evidence type="ECO:0000256" key="13">
    <source>
        <dbReference type="ARBA" id="ARBA00048988"/>
    </source>
</evidence>
<dbReference type="Gene3D" id="1.10.486.10">
    <property type="entry name" value="PCRA, domain 4"/>
    <property type="match status" value="1"/>
</dbReference>
<evidence type="ECO:0000256" key="6">
    <source>
        <dbReference type="ARBA" id="ARBA00022839"/>
    </source>
</evidence>
<dbReference type="GO" id="GO:0043138">
    <property type="term" value="F:3'-5' DNA helicase activity"/>
    <property type="evidence" value="ECO:0007669"/>
    <property type="project" value="UniProtKB-EC"/>
</dbReference>
<keyword evidence="9" id="KW-0234">DNA repair</keyword>
<evidence type="ECO:0000256" key="10">
    <source>
        <dbReference type="ARBA" id="ARBA00023235"/>
    </source>
</evidence>
<gene>
    <name evidence="18" type="ORF">FSW04_22210</name>
</gene>
<evidence type="ECO:0000313" key="19">
    <source>
        <dbReference type="Proteomes" id="UP000321805"/>
    </source>
</evidence>
<dbReference type="EC" id="5.6.2.4" evidence="12"/>
<evidence type="ECO:0000256" key="11">
    <source>
        <dbReference type="ARBA" id="ARBA00034617"/>
    </source>
</evidence>
<dbReference type="GO" id="GO:0005829">
    <property type="term" value="C:cytosol"/>
    <property type="evidence" value="ECO:0007669"/>
    <property type="project" value="TreeGrafter"/>
</dbReference>
<dbReference type="InterPro" id="IPR038726">
    <property type="entry name" value="PDDEXK_AddAB-type"/>
</dbReference>
<comment type="catalytic activity">
    <reaction evidence="11">
        <text>Couples ATP hydrolysis with the unwinding of duplex DNA by translocating in the 3'-5' direction.</text>
        <dbReference type="EC" id="5.6.2.4"/>
    </reaction>
</comment>
<evidence type="ECO:0000256" key="7">
    <source>
        <dbReference type="ARBA" id="ARBA00022840"/>
    </source>
</evidence>
<evidence type="ECO:0000256" key="2">
    <source>
        <dbReference type="ARBA" id="ARBA00022741"/>
    </source>
</evidence>
<dbReference type="Proteomes" id="UP000321805">
    <property type="component" value="Chromosome"/>
</dbReference>